<dbReference type="Pfam" id="PF00085">
    <property type="entry name" value="Thioredoxin"/>
    <property type="match status" value="1"/>
</dbReference>
<reference evidence="2 3" key="1">
    <citation type="submission" date="2021-03" db="EMBL/GenBank/DDBJ databases">
        <title>Genomic Encyclopedia of Type Strains, Phase IV (KMG-IV): sequencing the most valuable type-strain genomes for metagenomic binning, comparative biology and taxonomic classification.</title>
        <authorList>
            <person name="Goeker M."/>
        </authorList>
    </citation>
    <scope>NUCLEOTIDE SEQUENCE [LARGE SCALE GENOMIC DNA]</scope>
    <source>
        <strain evidence="2 3">DSM 26048</strain>
    </source>
</reference>
<protein>
    <submittedName>
        <fullName evidence="2">Thioredoxin-like negative regulator of GroEL</fullName>
    </submittedName>
</protein>
<dbReference type="InterPro" id="IPR036249">
    <property type="entry name" value="Thioredoxin-like_sf"/>
</dbReference>
<dbReference type="CDD" id="cd02947">
    <property type="entry name" value="TRX_family"/>
    <property type="match status" value="1"/>
</dbReference>
<keyword evidence="3" id="KW-1185">Reference proteome</keyword>
<name>A0ABS4J5Y2_9BACL</name>
<comment type="caution">
    <text evidence="2">The sequence shown here is derived from an EMBL/GenBank/DDBJ whole genome shotgun (WGS) entry which is preliminary data.</text>
</comment>
<sequence length="106" mass="12240">MQEWSQAELLLQAEAAASPFAVFLYTPFCGTCKLTERMLTIITTMEPQLPIYKSNINFLPQISRDWQITSVPCIVIVGENQNMEFVYRMKAVDDLYKLLRTRLLSC</sequence>
<dbReference type="RefSeq" id="WP_209977068.1">
    <property type="nucleotide sequence ID" value="NZ_JAGGLB010000032.1"/>
</dbReference>
<accession>A0ABS4J5Y2</accession>
<evidence type="ECO:0000313" key="3">
    <source>
        <dbReference type="Proteomes" id="UP001519287"/>
    </source>
</evidence>
<dbReference type="InterPro" id="IPR013766">
    <property type="entry name" value="Thioredoxin_domain"/>
</dbReference>
<dbReference type="SUPFAM" id="SSF52833">
    <property type="entry name" value="Thioredoxin-like"/>
    <property type="match status" value="1"/>
</dbReference>
<evidence type="ECO:0000313" key="2">
    <source>
        <dbReference type="EMBL" id="MBP1995257.1"/>
    </source>
</evidence>
<dbReference type="Proteomes" id="UP001519287">
    <property type="component" value="Unassembled WGS sequence"/>
</dbReference>
<proteinExistence type="predicted"/>
<dbReference type="Gene3D" id="3.40.30.10">
    <property type="entry name" value="Glutaredoxin"/>
    <property type="match status" value="1"/>
</dbReference>
<gene>
    <name evidence="2" type="ORF">J2Z66_006899</name>
</gene>
<dbReference type="EMBL" id="JAGGLB010000032">
    <property type="protein sequence ID" value="MBP1995257.1"/>
    <property type="molecule type" value="Genomic_DNA"/>
</dbReference>
<evidence type="ECO:0000259" key="1">
    <source>
        <dbReference type="Pfam" id="PF00085"/>
    </source>
</evidence>
<feature type="domain" description="Thioredoxin" evidence="1">
    <location>
        <begin position="17"/>
        <end position="98"/>
    </location>
</feature>
<organism evidence="2 3">
    <name type="scientific">Paenibacillus eucommiae</name>
    <dbReference type="NCBI Taxonomy" id="1355755"/>
    <lineage>
        <taxon>Bacteria</taxon>
        <taxon>Bacillati</taxon>
        <taxon>Bacillota</taxon>
        <taxon>Bacilli</taxon>
        <taxon>Bacillales</taxon>
        <taxon>Paenibacillaceae</taxon>
        <taxon>Paenibacillus</taxon>
    </lineage>
</organism>